<name>A0A7Z0LQV3_9GAMM</name>
<reference evidence="2 3" key="1">
    <citation type="journal article" date="2003" name="Extremophiles">
        <title>Halomonas glaciei sp. nov. isolated from fast ice of Adelie Land, Antarctica.</title>
        <authorList>
            <person name="Reddy G.S."/>
            <person name="Raghavan P.U."/>
            <person name="Sarita N.B."/>
            <person name="Prakash J.S."/>
            <person name="Nagesh N."/>
            <person name="Delille D."/>
            <person name="Shivaji S."/>
        </authorList>
    </citation>
    <scope>NUCLEOTIDE SEQUENCE [LARGE SCALE GENOMIC DNA]</scope>
    <source>
        <strain evidence="2 3">DD39</strain>
    </source>
</reference>
<feature type="domain" description="MAE-28990/MAE-18760-like HEPN" evidence="1">
    <location>
        <begin position="12"/>
        <end position="235"/>
    </location>
</feature>
<protein>
    <recommendedName>
        <fullName evidence="1">MAE-28990/MAE-18760-like HEPN domain-containing protein</fullName>
    </recommendedName>
</protein>
<gene>
    <name evidence="2" type="ORF">HZS80_04105</name>
</gene>
<dbReference type="RefSeq" id="WP_179915246.1">
    <property type="nucleotide sequence ID" value="NZ_JACCDE010000004.1"/>
</dbReference>
<evidence type="ECO:0000313" key="2">
    <source>
        <dbReference type="EMBL" id="NYS76913.1"/>
    </source>
</evidence>
<evidence type="ECO:0000313" key="3">
    <source>
        <dbReference type="Proteomes" id="UP000526892"/>
    </source>
</evidence>
<dbReference type="Pfam" id="PF18737">
    <property type="entry name" value="HEPN_MAE_28990"/>
    <property type="match status" value="1"/>
</dbReference>
<dbReference type="Proteomes" id="UP000526892">
    <property type="component" value="Unassembled WGS sequence"/>
</dbReference>
<evidence type="ECO:0000259" key="1">
    <source>
        <dbReference type="Pfam" id="PF18737"/>
    </source>
</evidence>
<sequence length="240" mass="27281">MEQDIDAIIRDLYKDFRERSKEVKRYTQFIQIMAAEKAAGLSKSADGELVPIAGFDLDRDLVKTIRASGYLLLYNLVESTLSNAIDSIHQAIDVHGYEFNQLNDNMKEVTLKHFKKAITSRGVDFSTTHPIQFAMIKMGYEKNSLFSGNIDCREIREIAKRYGFSVPSPILKGRNIGDMVLEVKTKRNDLAHGSISFELCGRETAPEHLVTVADQTVVYLRAVLRSVSYFIRYQKFSIEA</sequence>
<accession>A0A7Z0LQV3</accession>
<organism evidence="2 3">
    <name type="scientific">Vreelandella glaciei</name>
    <dbReference type="NCBI Taxonomy" id="186761"/>
    <lineage>
        <taxon>Bacteria</taxon>
        <taxon>Pseudomonadati</taxon>
        <taxon>Pseudomonadota</taxon>
        <taxon>Gammaproteobacteria</taxon>
        <taxon>Oceanospirillales</taxon>
        <taxon>Halomonadaceae</taxon>
        <taxon>Vreelandella</taxon>
    </lineage>
</organism>
<dbReference type="InterPro" id="IPR040788">
    <property type="entry name" value="HEPN_MAE_28990"/>
</dbReference>
<keyword evidence="3" id="KW-1185">Reference proteome</keyword>
<proteinExistence type="predicted"/>
<dbReference type="EMBL" id="JACCDE010000004">
    <property type="protein sequence ID" value="NYS76913.1"/>
    <property type="molecule type" value="Genomic_DNA"/>
</dbReference>
<dbReference type="AlphaFoldDB" id="A0A7Z0LQV3"/>
<comment type="caution">
    <text evidence="2">The sequence shown here is derived from an EMBL/GenBank/DDBJ whole genome shotgun (WGS) entry which is preliminary data.</text>
</comment>